<accession>A0A9D5JZ39</accession>
<dbReference type="AlphaFoldDB" id="A0A9D5JZ39"/>
<protein>
    <recommendedName>
        <fullName evidence="3">Peptidoglycan binding-like domain-containing protein</fullName>
    </recommendedName>
</protein>
<dbReference type="InterPro" id="IPR002477">
    <property type="entry name" value="Peptidoglycan-bd-like"/>
</dbReference>
<evidence type="ECO:0000259" key="3">
    <source>
        <dbReference type="Pfam" id="PF01471"/>
    </source>
</evidence>
<evidence type="ECO:0000313" key="5">
    <source>
        <dbReference type="Proteomes" id="UP000649604"/>
    </source>
</evidence>
<feature type="chain" id="PRO_5039064667" description="Peptidoglycan binding-like domain-containing protein" evidence="2">
    <location>
        <begin position="23"/>
        <end position="371"/>
    </location>
</feature>
<sequence>MKKKNVVVISMCIIVTSMFMVAGIAAQYDQTVYDVQQRLTELEYTPGPVDGKMGPTTQNALKQFQHDHGLAVTGKLDAKTLQKLLRSSYKPSSQDEASSETSSDPSPANVDFSSIRSLEINKAFPQARQIQKDLVRLGLTWDADDWFGPKTPSQWHIIIGADVDVEPAQAIISTCLKHASAGFQVVIAEEFDQLRHRERVYIGGLGERDAAEMSEELLRKLVEPGLPKTQFHNLVFGIAVTEPEASEDTDYDPAAYIGEWSGKTVQGFPINLKIEEMSGKAVVTQVDFSIKMTGTGWSATTTMPQPLSISAEISNGAFHYTGSLGHNSPFVLTGTFTNASEITGNVQATNVHPQGIGTAVGRTDYTATKQE</sequence>
<proteinExistence type="predicted"/>
<keyword evidence="2" id="KW-0732">Signal</keyword>
<name>A0A9D5JZ39_9BACT</name>
<evidence type="ECO:0000256" key="2">
    <source>
        <dbReference type="SAM" id="SignalP"/>
    </source>
</evidence>
<dbReference type="SUPFAM" id="SSF47090">
    <property type="entry name" value="PGBD-like"/>
    <property type="match status" value="1"/>
</dbReference>
<dbReference type="Pfam" id="PF01471">
    <property type="entry name" value="PG_binding_1"/>
    <property type="match status" value="1"/>
</dbReference>
<feature type="region of interest" description="Disordered" evidence="1">
    <location>
        <begin position="89"/>
        <end position="110"/>
    </location>
</feature>
<dbReference type="InterPro" id="IPR036365">
    <property type="entry name" value="PGBD-like_sf"/>
</dbReference>
<evidence type="ECO:0000313" key="4">
    <source>
        <dbReference type="EMBL" id="MBD3326927.1"/>
    </source>
</evidence>
<organism evidence="4 5">
    <name type="scientific">candidate division KSB3 bacterium</name>
    <dbReference type="NCBI Taxonomy" id="2044937"/>
    <lineage>
        <taxon>Bacteria</taxon>
        <taxon>candidate division KSB3</taxon>
    </lineage>
</organism>
<dbReference type="Proteomes" id="UP000649604">
    <property type="component" value="Unassembled WGS sequence"/>
</dbReference>
<reference evidence="4" key="1">
    <citation type="submission" date="2019-11" db="EMBL/GenBank/DDBJ databases">
        <title>Microbial mats filling the niche in hypersaline microbial mats.</title>
        <authorList>
            <person name="Wong H.L."/>
            <person name="Macleod F.I."/>
            <person name="White R.A. III"/>
            <person name="Burns B.P."/>
        </authorList>
    </citation>
    <scope>NUCLEOTIDE SEQUENCE</scope>
    <source>
        <strain evidence="4">Rbin_158</strain>
    </source>
</reference>
<feature type="domain" description="Peptidoglycan binding-like" evidence="3">
    <location>
        <begin position="30"/>
        <end position="84"/>
    </location>
</feature>
<feature type="signal peptide" evidence="2">
    <location>
        <begin position="1"/>
        <end position="22"/>
    </location>
</feature>
<dbReference type="Gene3D" id="1.10.101.10">
    <property type="entry name" value="PGBD-like superfamily/PGBD"/>
    <property type="match status" value="1"/>
</dbReference>
<gene>
    <name evidence="4" type="ORF">GF339_20245</name>
</gene>
<dbReference type="InterPro" id="IPR036366">
    <property type="entry name" value="PGBDSf"/>
</dbReference>
<dbReference type="EMBL" id="WJJP01000662">
    <property type="protein sequence ID" value="MBD3326927.1"/>
    <property type="molecule type" value="Genomic_DNA"/>
</dbReference>
<comment type="caution">
    <text evidence="4">The sequence shown here is derived from an EMBL/GenBank/DDBJ whole genome shotgun (WGS) entry which is preliminary data.</text>
</comment>
<evidence type="ECO:0000256" key="1">
    <source>
        <dbReference type="SAM" id="MobiDB-lite"/>
    </source>
</evidence>
<feature type="compositionally biased region" description="Low complexity" evidence="1">
    <location>
        <begin position="92"/>
        <end position="104"/>
    </location>
</feature>